<comment type="similarity">
    <text evidence="8">Belongs to the P(II) protein family.</text>
</comment>
<dbReference type="SMART" id="SM00938">
    <property type="entry name" value="P-II"/>
    <property type="match status" value="1"/>
</dbReference>
<organism evidence="9 10">
    <name type="scientific">Desulfurella amilsii</name>
    <dbReference type="NCBI Taxonomy" id="1562698"/>
    <lineage>
        <taxon>Bacteria</taxon>
        <taxon>Pseudomonadati</taxon>
        <taxon>Campylobacterota</taxon>
        <taxon>Desulfurellia</taxon>
        <taxon>Desulfurellales</taxon>
        <taxon>Desulfurellaceae</taxon>
        <taxon>Desulfurella</taxon>
    </lineage>
</organism>
<keyword evidence="10" id="KW-1185">Reference proteome</keyword>
<comment type="caution">
    <text evidence="9">The sequence shown here is derived from an EMBL/GenBank/DDBJ whole genome shotgun (WGS) entry which is preliminary data.</text>
</comment>
<dbReference type="PANTHER" id="PTHR30115:SF11">
    <property type="entry name" value="NITROGEN REGULATORY PROTEIN P-II HOMOLOG"/>
    <property type="match status" value="1"/>
</dbReference>
<evidence type="ECO:0000256" key="6">
    <source>
        <dbReference type="PIRSR" id="PIRSR039144-50"/>
    </source>
</evidence>
<dbReference type="Proteomes" id="UP000194141">
    <property type="component" value="Unassembled WGS sequence"/>
</dbReference>
<dbReference type="PROSITE" id="PS00638">
    <property type="entry name" value="PII_GLNB_CTER"/>
    <property type="match status" value="1"/>
</dbReference>
<proteinExistence type="inferred from homology"/>
<dbReference type="EMBL" id="MDSU01000018">
    <property type="protein sequence ID" value="OSS41647.1"/>
    <property type="molecule type" value="Genomic_DNA"/>
</dbReference>
<keyword evidence="3" id="KW-0547">Nucleotide-binding</keyword>
<keyword evidence="5" id="KW-0804">Transcription</keyword>
<feature type="modified residue" description="O-UMP-tyrosine" evidence="6">
    <location>
        <position position="51"/>
    </location>
</feature>
<dbReference type="PRINTS" id="PR00340">
    <property type="entry name" value="PIIGLNB"/>
</dbReference>
<dbReference type="InterPro" id="IPR002332">
    <property type="entry name" value="N-reg_PII_urydylation_site"/>
</dbReference>
<dbReference type="PIRSF" id="PIRSF039144">
    <property type="entry name" value="GlnB"/>
    <property type="match status" value="1"/>
</dbReference>
<name>A0A1X4XVS8_9BACT</name>
<evidence type="ECO:0000256" key="7">
    <source>
        <dbReference type="PIRSR" id="PIRSR602187-50"/>
    </source>
</evidence>
<gene>
    <name evidence="9" type="ORF">DESAMIL20_1200</name>
</gene>
<dbReference type="GO" id="GO:0005829">
    <property type="term" value="C:cytosol"/>
    <property type="evidence" value="ECO:0007669"/>
    <property type="project" value="TreeGrafter"/>
</dbReference>
<dbReference type="RefSeq" id="WP_086033887.1">
    <property type="nucleotide sequence ID" value="NZ_MDSU01000018.1"/>
</dbReference>
<dbReference type="Gene3D" id="3.30.70.120">
    <property type="match status" value="1"/>
</dbReference>
<keyword evidence="2 7" id="KW-0597">Phosphoprotein</keyword>
<sequence length="112" mass="12595">MKKVEAIIKPFKLDEVKEALIEAGIGGMTIVEVKGYGRQKGHTEIYRGAEYVVDFIPKVKIEVVVKDNQLDLVVEKVIEHAKTGKIGDGKIFIYDVRKAIRIRTLDVNEDAL</sequence>
<dbReference type="InterPro" id="IPR015867">
    <property type="entry name" value="N-reg_PII/ATP_PRibTrfase_C"/>
</dbReference>
<dbReference type="Pfam" id="PF00543">
    <property type="entry name" value="P-II"/>
    <property type="match status" value="1"/>
</dbReference>
<dbReference type="GO" id="GO:0030234">
    <property type="term" value="F:enzyme regulator activity"/>
    <property type="evidence" value="ECO:0007669"/>
    <property type="project" value="InterPro"/>
</dbReference>
<evidence type="ECO:0000256" key="5">
    <source>
        <dbReference type="ARBA" id="ARBA00023163"/>
    </source>
</evidence>
<evidence type="ECO:0000313" key="9">
    <source>
        <dbReference type="EMBL" id="OSS41647.1"/>
    </source>
</evidence>
<dbReference type="InterPro" id="IPR002187">
    <property type="entry name" value="N-reg_PII"/>
</dbReference>
<reference evidence="9 10" key="1">
    <citation type="journal article" date="2017" name="Front. Microbiol.">
        <title>Genome Sequence of Desulfurella amilsii Strain TR1 and Comparative Genomics of Desulfurellaceae Family.</title>
        <authorList>
            <person name="Florentino A.P."/>
            <person name="Stams A.J."/>
            <person name="Sanchez-Andrea I."/>
        </authorList>
    </citation>
    <scope>NUCLEOTIDE SEQUENCE [LARGE SCALE GENOMIC DNA]</scope>
    <source>
        <strain evidence="9 10">TR1</strain>
    </source>
</reference>
<keyword evidence="4" id="KW-0805">Transcription regulation</keyword>
<dbReference type="PANTHER" id="PTHR30115">
    <property type="entry name" value="NITROGEN REGULATORY PROTEIN P-II"/>
    <property type="match status" value="1"/>
</dbReference>
<dbReference type="SUPFAM" id="SSF54913">
    <property type="entry name" value="GlnB-like"/>
    <property type="match status" value="1"/>
</dbReference>
<protein>
    <submittedName>
        <fullName evidence="9">Nitrogen regulatory protein P-II</fullName>
    </submittedName>
</protein>
<accession>A0A1X4XVS8</accession>
<evidence type="ECO:0000313" key="10">
    <source>
        <dbReference type="Proteomes" id="UP000194141"/>
    </source>
</evidence>
<dbReference type="STRING" id="1562698.DESAMIL20_1200"/>
<dbReference type="FunFam" id="3.30.70.120:FF:000001">
    <property type="entry name" value="Nitrogen regulatory protein P-II"/>
    <property type="match status" value="1"/>
</dbReference>
<dbReference type="PROSITE" id="PS51343">
    <property type="entry name" value="PII_GLNB_DOM"/>
    <property type="match status" value="1"/>
</dbReference>
<dbReference type="AlphaFoldDB" id="A0A1X4XVS8"/>
<evidence type="ECO:0000256" key="4">
    <source>
        <dbReference type="ARBA" id="ARBA00023015"/>
    </source>
</evidence>
<dbReference type="PROSITE" id="PS00496">
    <property type="entry name" value="PII_GLNB_UMP"/>
    <property type="match status" value="1"/>
</dbReference>
<dbReference type="InterPro" id="IPR017918">
    <property type="entry name" value="N-reg_PII_CS"/>
</dbReference>
<evidence type="ECO:0000256" key="1">
    <source>
        <dbReference type="ARBA" id="ARBA00011233"/>
    </source>
</evidence>
<evidence type="ECO:0000256" key="2">
    <source>
        <dbReference type="ARBA" id="ARBA00022553"/>
    </source>
</evidence>
<evidence type="ECO:0000256" key="8">
    <source>
        <dbReference type="RuleBase" id="RU003936"/>
    </source>
</evidence>
<dbReference type="OrthoDB" id="9802729at2"/>
<comment type="subunit">
    <text evidence="1">Homotrimer.</text>
</comment>
<dbReference type="GO" id="GO:0005524">
    <property type="term" value="F:ATP binding"/>
    <property type="evidence" value="ECO:0007669"/>
    <property type="project" value="TreeGrafter"/>
</dbReference>
<dbReference type="InterPro" id="IPR011322">
    <property type="entry name" value="N-reg_PII-like_a/b"/>
</dbReference>
<evidence type="ECO:0000256" key="3">
    <source>
        <dbReference type="ARBA" id="ARBA00022741"/>
    </source>
</evidence>
<dbReference type="GO" id="GO:0006808">
    <property type="term" value="P:regulation of nitrogen utilization"/>
    <property type="evidence" value="ECO:0007669"/>
    <property type="project" value="InterPro"/>
</dbReference>